<dbReference type="eggNOG" id="COG5662">
    <property type="taxonomic scope" value="Bacteria"/>
</dbReference>
<sequence>MIGRRPPVVVEEDLHELVDGALPPARRAVVLAYLAANPAAAARVAAWQAQNEGLRVLFGAGEGAGPVPRAAFEAWRREASGLARQVRQPPPFRRGGRVVLAGALCAAALLAVAVLPGWRAGPGGADFYRFSRSALEAHARTVAGAGGAIPAATGLVAGVRPPDLSPLGWHLDRRRPVPLGDGAGLQFIYREAAGARHVSLIVGPPAEATEGTFSYMRQGSRTLFTWLDGDLGYALVGDLGRGELLRLADAVHAGLSPDGAHPRRGLAPPRAASLHPAVHRQGM</sequence>
<dbReference type="OrthoDB" id="7187254at2"/>
<dbReference type="AlphaFoldDB" id="B6INQ3"/>
<gene>
    <name evidence="3" type="ordered locus">RC1_1841</name>
</gene>
<reference evidence="3 4" key="1">
    <citation type="journal article" date="2010" name="BMC Genomics">
        <title>Metabolic flexibility revealed in the genome of the cyst-forming alpha-1 proteobacterium Rhodospirillum centenum.</title>
        <authorList>
            <person name="Lu Y.K."/>
            <person name="Marden J."/>
            <person name="Han M."/>
            <person name="Swingley W.D."/>
            <person name="Mastrian S.D."/>
            <person name="Chowdhury S.R."/>
            <person name="Hao J."/>
            <person name="Helmy T."/>
            <person name="Kim S."/>
            <person name="Kurdoglu A.A."/>
            <person name="Matthies H.J."/>
            <person name="Rollo D."/>
            <person name="Stothard P."/>
            <person name="Blankenship R.E."/>
            <person name="Bauer C.E."/>
            <person name="Touchman J.W."/>
        </authorList>
    </citation>
    <scope>NUCLEOTIDE SEQUENCE [LARGE SCALE GENOMIC DNA]</scope>
    <source>
        <strain evidence="4">ATCC 51521 / SW</strain>
    </source>
</reference>
<evidence type="ECO:0000313" key="3">
    <source>
        <dbReference type="EMBL" id="ACI99237.1"/>
    </source>
</evidence>
<keyword evidence="2" id="KW-1133">Transmembrane helix</keyword>
<evidence type="ECO:0000256" key="1">
    <source>
        <dbReference type="SAM" id="MobiDB-lite"/>
    </source>
</evidence>
<accession>B6INQ3</accession>
<evidence type="ECO:0000313" key="4">
    <source>
        <dbReference type="Proteomes" id="UP000001591"/>
    </source>
</evidence>
<dbReference type="KEGG" id="rce:RC1_1841"/>
<keyword evidence="4" id="KW-1185">Reference proteome</keyword>
<dbReference type="RefSeq" id="WP_012567022.1">
    <property type="nucleotide sequence ID" value="NC_011420.2"/>
</dbReference>
<name>B6INQ3_RHOCS</name>
<protein>
    <recommendedName>
        <fullName evidence="5">Anti-sigma factor</fullName>
    </recommendedName>
</protein>
<evidence type="ECO:0000256" key="2">
    <source>
        <dbReference type="SAM" id="Phobius"/>
    </source>
</evidence>
<dbReference type="Proteomes" id="UP000001591">
    <property type="component" value="Chromosome"/>
</dbReference>
<dbReference type="HOGENOM" id="CLU_083880_0_0_5"/>
<feature type="region of interest" description="Disordered" evidence="1">
    <location>
        <begin position="257"/>
        <end position="283"/>
    </location>
</feature>
<keyword evidence="2" id="KW-0812">Transmembrane</keyword>
<dbReference type="EMBL" id="CP000613">
    <property type="protein sequence ID" value="ACI99237.1"/>
    <property type="molecule type" value="Genomic_DNA"/>
</dbReference>
<organism evidence="3 4">
    <name type="scientific">Rhodospirillum centenum (strain ATCC 51521 / SW)</name>
    <dbReference type="NCBI Taxonomy" id="414684"/>
    <lineage>
        <taxon>Bacteria</taxon>
        <taxon>Pseudomonadati</taxon>
        <taxon>Pseudomonadota</taxon>
        <taxon>Alphaproteobacteria</taxon>
        <taxon>Rhodospirillales</taxon>
        <taxon>Rhodospirillaceae</taxon>
        <taxon>Rhodospirillum</taxon>
    </lineage>
</organism>
<feature type="transmembrane region" description="Helical" evidence="2">
    <location>
        <begin position="98"/>
        <end position="118"/>
    </location>
</feature>
<keyword evidence="2" id="KW-0472">Membrane</keyword>
<proteinExistence type="predicted"/>
<dbReference type="STRING" id="414684.RC1_1841"/>
<evidence type="ECO:0008006" key="5">
    <source>
        <dbReference type="Google" id="ProtNLM"/>
    </source>
</evidence>